<organism evidence="1 2">
    <name type="scientific">Leucobacter luti</name>
    <dbReference type="NCBI Taxonomy" id="340320"/>
    <lineage>
        <taxon>Bacteria</taxon>
        <taxon>Bacillati</taxon>
        <taxon>Actinomycetota</taxon>
        <taxon>Actinomycetes</taxon>
        <taxon>Micrococcales</taxon>
        <taxon>Microbacteriaceae</taxon>
        <taxon>Leucobacter</taxon>
    </lineage>
</organism>
<dbReference type="Proteomes" id="UP000291832">
    <property type="component" value="Unassembled WGS sequence"/>
</dbReference>
<evidence type="ECO:0000313" key="1">
    <source>
        <dbReference type="EMBL" id="RZT66783.1"/>
    </source>
</evidence>
<protein>
    <submittedName>
        <fullName evidence="1">Uncharacterized protein</fullName>
    </submittedName>
</protein>
<gene>
    <name evidence="1" type="ORF">EV139_0910</name>
</gene>
<accession>A0A4Q7U0M4</accession>
<evidence type="ECO:0000313" key="2">
    <source>
        <dbReference type="Proteomes" id="UP000291832"/>
    </source>
</evidence>
<reference evidence="1 2" key="1">
    <citation type="journal article" date="2015" name="Stand. Genomic Sci.">
        <title>Genomic Encyclopedia of Bacterial and Archaeal Type Strains, Phase III: the genomes of soil and plant-associated and newly described type strains.</title>
        <authorList>
            <person name="Whitman W.B."/>
            <person name="Woyke T."/>
            <person name="Klenk H.P."/>
            <person name="Zhou Y."/>
            <person name="Lilburn T.G."/>
            <person name="Beck B.J."/>
            <person name="De Vos P."/>
            <person name="Vandamme P."/>
            <person name="Eisen J.A."/>
            <person name="Garrity G."/>
            <person name="Hugenholtz P."/>
            <person name="Kyrpides N.C."/>
        </authorList>
    </citation>
    <scope>NUCLEOTIDE SEQUENCE [LARGE SCALE GENOMIC DNA]</scope>
    <source>
        <strain evidence="1 2">RF6</strain>
    </source>
</reference>
<dbReference type="OrthoDB" id="4763367at2"/>
<dbReference type="AlphaFoldDB" id="A0A4Q7U0M4"/>
<dbReference type="EMBL" id="SHKI01000003">
    <property type="protein sequence ID" value="RZT66783.1"/>
    <property type="molecule type" value="Genomic_DNA"/>
</dbReference>
<keyword evidence="2" id="KW-1185">Reference proteome</keyword>
<sequence>MSSQRLYKAEWVHEGVTEELEEWEQELFDSGFQSQPEPQGWREYALERWPDGPREGEHWPKGYKPFFWPATDRIYRSRSAAQRRVDIINAWGGSAVVVECTPVWETVEAANARRAAARLHARIARKYAELAALEARSGEVVSSRSILDRVRSLEAI</sequence>
<proteinExistence type="predicted"/>
<dbReference type="RefSeq" id="WP_130453127.1">
    <property type="nucleotide sequence ID" value="NZ_QYAG01000001.1"/>
</dbReference>
<name>A0A4Q7U0M4_9MICO</name>
<comment type="caution">
    <text evidence="1">The sequence shown here is derived from an EMBL/GenBank/DDBJ whole genome shotgun (WGS) entry which is preliminary data.</text>
</comment>